<reference evidence="3" key="2">
    <citation type="submission" date="2023-05" db="EMBL/GenBank/DDBJ databases">
        <authorList>
            <consortium name="Lawrence Berkeley National Laboratory"/>
            <person name="Steindorff A."/>
            <person name="Hensen N."/>
            <person name="Bonometti L."/>
            <person name="Westerberg I."/>
            <person name="Brannstrom I.O."/>
            <person name="Guillou S."/>
            <person name="Cros-Aarteil S."/>
            <person name="Calhoun S."/>
            <person name="Haridas S."/>
            <person name="Kuo A."/>
            <person name="Mondo S."/>
            <person name="Pangilinan J."/>
            <person name="Riley R."/>
            <person name="Labutti K."/>
            <person name="Andreopoulos B."/>
            <person name="Lipzen A."/>
            <person name="Chen C."/>
            <person name="Yanf M."/>
            <person name="Daum C."/>
            <person name="Ng V."/>
            <person name="Clum A."/>
            <person name="Ohm R."/>
            <person name="Martin F."/>
            <person name="Silar P."/>
            <person name="Natvig D."/>
            <person name="Lalanne C."/>
            <person name="Gautier V."/>
            <person name="Ament-Velasquez S.L."/>
            <person name="Kruys A."/>
            <person name="Hutchinson M.I."/>
            <person name="Powell A.J."/>
            <person name="Barry K."/>
            <person name="Miller A.N."/>
            <person name="Grigoriev I.V."/>
            <person name="Debuchy R."/>
            <person name="Gladieux P."/>
            <person name="Thoren M.H."/>
            <person name="Johannesson H."/>
        </authorList>
    </citation>
    <scope>NUCLEOTIDE SEQUENCE</scope>
    <source>
        <strain evidence="3">CBS 532.94</strain>
    </source>
</reference>
<dbReference type="AlphaFoldDB" id="A0AAN7HHV7"/>
<evidence type="ECO:0000313" key="4">
    <source>
        <dbReference type="Proteomes" id="UP001303760"/>
    </source>
</evidence>
<protein>
    <submittedName>
        <fullName evidence="3">Uncharacterized protein</fullName>
    </submittedName>
</protein>
<proteinExistence type="predicted"/>
<dbReference type="Proteomes" id="UP001303760">
    <property type="component" value="Unassembled WGS sequence"/>
</dbReference>
<feature type="transmembrane region" description="Helical" evidence="2">
    <location>
        <begin position="70"/>
        <end position="91"/>
    </location>
</feature>
<sequence length="239" mass="24431">MISDIRLHQTRTSISFSRLPLASISTEQNLDIVELDIQSRVTVVSATVTTTVTATVAASAGDPFARSNNAAAWTAAAGTLLGVLVTILFQVGWRRIFGRRKGAAIVAEHKAKDAEHAADKAAVQNAAEKAARAAAAAMAERMQGDGSCNLGAIFLALEDATAAGKAAVLGPRSEEEEPEGLGVGEAAGGPWEGEGAGGSGGEEGLEGGAKGKLARVRRKESGPRALDDFAGAQVIRCAV</sequence>
<evidence type="ECO:0000313" key="3">
    <source>
        <dbReference type="EMBL" id="KAK4241144.1"/>
    </source>
</evidence>
<accession>A0AAN7HHV7</accession>
<dbReference type="EMBL" id="MU860027">
    <property type="protein sequence ID" value="KAK4241144.1"/>
    <property type="molecule type" value="Genomic_DNA"/>
</dbReference>
<comment type="caution">
    <text evidence="3">The sequence shown here is derived from an EMBL/GenBank/DDBJ whole genome shotgun (WGS) entry which is preliminary data.</text>
</comment>
<organism evidence="3 4">
    <name type="scientific">Achaetomium macrosporum</name>
    <dbReference type="NCBI Taxonomy" id="79813"/>
    <lineage>
        <taxon>Eukaryota</taxon>
        <taxon>Fungi</taxon>
        <taxon>Dikarya</taxon>
        <taxon>Ascomycota</taxon>
        <taxon>Pezizomycotina</taxon>
        <taxon>Sordariomycetes</taxon>
        <taxon>Sordariomycetidae</taxon>
        <taxon>Sordariales</taxon>
        <taxon>Chaetomiaceae</taxon>
        <taxon>Achaetomium</taxon>
    </lineage>
</organism>
<keyword evidence="4" id="KW-1185">Reference proteome</keyword>
<feature type="region of interest" description="Disordered" evidence="1">
    <location>
        <begin position="169"/>
        <end position="222"/>
    </location>
</feature>
<keyword evidence="2" id="KW-0472">Membrane</keyword>
<keyword evidence="2" id="KW-0812">Transmembrane</keyword>
<evidence type="ECO:0000256" key="1">
    <source>
        <dbReference type="SAM" id="MobiDB-lite"/>
    </source>
</evidence>
<name>A0AAN7HHV7_9PEZI</name>
<keyword evidence="2" id="KW-1133">Transmembrane helix</keyword>
<feature type="compositionally biased region" description="Gly residues" evidence="1">
    <location>
        <begin position="181"/>
        <end position="210"/>
    </location>
</feature>
<reference evidence="3" key="1">
    <citation type="journal article" date="2023" name="Mol. Phylogenet. Evol.">
        <title>Genome-scale phylogeny and comparative genomics of the fungal order Sordariales.</title>
        <authorList>
            <person name="Hensen N."/>
            <person name="Bonometti L."/>
            <person name="Westerberg I."/>
            <person name="Brannstrom I.O."/>
            <person name="Guillou S."/>
            <person name="Cros-Aarteil S."/>
            <person name="Calhoun S."/>
            <person name="Haridas S."/>
            <person name="Kuo A."/>
            <person name="Mondo S."/>
            <person name="Pangilinan J."/>
            <person name="Riley R."/>
            <person name="LaButti K."/>
            <person name="Andreopoulos B."/>
            <person name="Lipzen A."/>
            <person name="Chen C."/>
            <person name="Yan M."/>
            <person name="Daum C."/>
            <person name="Ng V."/>
            <person name="Clum A."/>
            <person name="Steindorff A."/>
            <person name="Ohm R.A."/>
            <person name="Martin F."/>
            <person name="Silar P."/>
            <person name="Natvig D.O."/>
            <person name="Lalanne C."/>
            <person name="Gautier V."/>
            <person name="Ament-Velasquez S.L."/>
            <person name="Kruys A."/>
            <person name="Hutchinson M.I."/>
            <person name="Powell A.J."/>
            <person name="Barry K."/>
            <person name="Miller A.N."/>
            <person name="Grigoriev I.V."/>
            <person name="Debuchy R."/>
            <person name="Gladieux P."/>
            <person name="Hiltunen Thoren M."/>
            <person name="Johannesson H."/>
        </authorList>
    </citation>
    <scope>NUCLEOTIDE SEQUENCE</scope>
    <source>
        <strain evidence="3">CBS 532.94</strain>
    </source>
</reference>
<evidence type="ECO:0000256" key="2">
    <source>
        <dbReference type="SAM" id="Phobius"/>
    </source>
</evidence>
<gene>
    <name evidence="3" type="ORF">C8A03DRAFT_30748</name>
</gene>